<comment type="caution">
    <text evidence="2">The sequence shown here is derived from an EMBL/GenBank/DDBJ whole genome shotgun (WGS) entry which is preliminary data.</text>
</comment>
<feature type="compositionally biased region" description="Basic and acidic residues" evidence="1">
    <location>
        <begin position="7"/>
        <end position="28"/>
    </location>
</feature>
<evidence type="ECO:0000313" key="2">
    <source>
        <dbReference type="EMBL" id="RLU17302.1"/>
    </source>
</evidence>
<protein>
    <recommendedName>
        <fullName evidence="4">CCHC-type domain-containing protein</fullName>
    </recommendedName>
</protein>
<dbReference type="AlphaFoldDB" id="A0A3L8DAX5"/>
<dbReference type="GO" id="GO:0008270">
    <property type="term" value="F:zinc ion binding"/>
    <property type="evidence" value="ECO:0007669"/>
    <property type="project" value="InterPro"/>
</dbReference>
<feature type="region of interest" description="Disordered" evidence="1">
    <location>
        <begin position="132"/>
        <end position="160"/>
    </location>
</feature>
<dbReference type="InterPro" id="IPR036875">
    <property type="entry name" value="Znf_CCHC_sf"/>
</dbReference>
<feature type="compositionally biased region" description="Basic and acidic residues" evidence="1">
    <location>
        <begin position="136"/>
        <end position="160"/>
    </location>
</feature>
<gene>
    <name evidence="2" type="ORF">DMN91_009535</name>
</gene>
<dbReference type="Proteomes" id="UP000279307">
    <property type="component" value="Chromosome 10"/>
</dbReference>
<evidence type="ECO:0000313" key="3">
    <source>
        <dbReference type="Proteomes" id="UP000279307"/>
    </source>
</evidence>
<accession>A0A3L8DAX5</accession>
<evidence type="ECO:0008006" key="4">
    <source>
        <dbReference type="Google" id="ProtNLM"/>
    </source>
</evidence>
<evidence type="ECO:0000256" key="1">
    <source>
        <dbReference type="SAM" id="MobiDB-lite"/>
    </source>
</evidence>
<organism evidence="2 3">
    <name type="scientific">Ooceraea biroi</name>
    <name type="common">Clonal raider ant</name>
    <name type="synonym">Cerapachys biroi</name>
    <dbReference type="NCBI Taxonomy" id="2015173"/>
    <lineage>
        <taxon>Eukaryota</taxon>
        <taxon>Metazoa</taxon>
        <taxon>Ecdysozoa</taxon>
        <taxon>Arthropoda</taxon>
        <taxon>Hexapoda</taxon>
        <taxon>Insecta</taxon>
        <taxon>Pterygota</taxon>
        <taxon>Neoptera</taxon>
        <taxon>Endopterygota</taxon>
        <taxon>Hymenoptera</taxon>
        <taxon>Apocrita</taxon>
        <taxon>Aculeata</taxon>
        <taxon>Formicoidea</taxon>
        <taxon>Formicidae</taxon>
        <taxon>Dorylinae</taxon>
        <taxon>Ooceraea</taxon>
    </lineage>
</organism>
<sequence>MEIEGGEEQRMDQSPRKKNVKEVGGLKDGRKDKDLAKEECYILVINGELKKVIDVDEQEMDRVRPYVEPVVQCFNCFMFGHVKGQCKREQKCIICGEKAHGKNLEEVVPQYDRYTNPTTWPSLVHSSVSKYAKQGENMEPRRELTVRNNNKRQDLGTRAE</sequence>
<dbReference type="EMBL" id="QOIP01000010">
    <property type="protein sequence ID" value="RLU17302.1"/>
    <property type="molecule type" value="Genomic_DNA"/>
</dbReference>
<name>A0A3L8DAX5_OOCBI</name>
<feature type="non-terminal residue" evidence="2">
    <location>
        <position position="160"/>
    </location>
</feature>
<dbReference type="OrthoDB" id="7554969at2759"/>
<feature type="region of interest" description="Disordered" evidence="1">
    <location>
        <begin position="1"/>
        <end position="28"/>
    </location>
</feature>
<proteinExistence type="predicted"/>
<dbReference type="SUPFAM" id="SSF57756">
    <property type="entry name" value="Retrovirus zinc finger-like domains"/>
    <property type="match status" value="1"/>
</dbReference>
<reference evidence="2 3" key="1">
    <citation type="journal article" date="2018" name="Genome Res.">
        <title>The genomic architecture and molecular evolution of ant odorant receptors.</title>
        <authorList>
            <person name="McKenzie S.K."/>
            <person name="Kronauer D.J.C."/>
        </authorList>
    </citation>
    <scope>NUCLEOTIDE SEQUENCE [LARGE SCALE GENOMIC DNA]</scope>
    <source>
        <strain evidence="2">Clonal line C1</strain>
    </source>
</reference>
<dbReference type="GO" id="GO:0003676">
    <property type="term" value="F:nucleic acid binding"/>
    <property type="evidence" value="ECO:0007669"/>
    <property type="project" value="InterPro"/>
</dbReference>